<evidence type="ECO:0000313" key="2">
    <source>
        <dbReference type="Proteomes" id="UP000824120"/>
    </source>
</evidence>
<sequence length="61" mass="6971">MGYLKKRSMDCLVKKIYEGEGRKKENGEMNFGLEIEIKEERICRCDGKRGGEGRYIVGIGV</sequence>
<dbReference type="EMBL" id="JACXVP010000003">
    <property type="protein sequence ID" value="KAG5616575.1"/>
    <property type="molecule type" value="Genomic_DNA"/>
</dbReference>
<gene>
    <name evidence="1" type="ORF">H5410_016399</name>
</gene>
<dbReference type="Proteomes" id="UP000824120">
    <property type="component" value="Chromosome 3"/>
</dbReference>
<accession>A0A9J5ZXI7</accession>
<proteinExistence type="predicted"/>
<organism evidence="1 2">
    <name type="scientific">Solanum commersonii</name>
    <name type="common">Commerson's wild potato</name>
    <name type="synonym">Commerson's nightshade</name>
    <dbReference type="NCBI Taxonomy" id="4109"/>
    <lineage>
        <taxon>Eukaryota</taxon>
        <taxon>Viridiplantae</taxon>
        <taxon>Streptophyta</taxon>
        <taxon>Embryophyta</taxon>
        <taxon>Tracheophyta</taxon>
        <taxon>Spermatophyta</taxon>
        <taxon>Magnoliopsida</taxon>
        <taxon>eudicotyledons</taxon>
        <taxon>Gunneridae</taxon>
        <taxon>Pentapetalae</taxon>
        <taxon>asterids</taxon>
        <taxon>lamiids</taxon>
        <taxon>Solanales</taxon>
        <taxon>Solanaceae</taxon>
        <taxon>Solanoideae</taxon>
        <taxon>Solaneae</taxon>
        <taxon>Solanum</taxon>
    </lineage>
</organism>
<reference evidence="1 2" key="1">
    <citation type="submission" date="2020-09" db="EMBL/GenBank/DDBJ databases">
        <title>De no assembly of potato wild relative species, Solanum commersonii.</title>
        <authorList>
            <person name="Cho K."/>
        </authorList>
    </citation>
    <scope>NUCLEOTIDE SEQUENCE [LARGE SCALE GENOMIC DNA]</scope>
    <source>
        <strain evidence="1">LZ3.2</strain>
        <tissue evidence="1">Leaf</tissue>
    </source>
</reference>
<dbReference type="AlphaFoldDB" id="A0A9J5ZXI7"/>
<name>A0A9J5ZXI7_SOLCO</name>
<keyword evidence="2" id="KW-1185">Reference proteome</keyword>
<comment type="caution">
    <text evidence="1">The sequence shown here is derived from an EMBL/GenBank/DDBJ whole genome shotgun (WGS) entry which is preliminary data.</text>
</comment>
<evidence type="ECO:0000313" key="1">
    <source>
        <dbReference type="EMBL" id="KAG5616575.1"/>
    </source>
</evidence>
<protein>
    <submittedName>
        <fullName evidence="1">Uncharacterized protein</fullName>
    </submittedName>
</protein>